<dbReference type="InterPro" id="IPR021377">
    <property type="entry name" value="DUF3006"/>
</dbReference>
<keyword evidence="3" id="KW-1185">Reference proteome</keyword>
<evidence type="ECO:0008006" key="4">
    <source>
        <dbReference type="Google" id="ProtNLM"/>
    </source>
</evidence>
<name>A0A1U7NVD0_9DEIO</name>
<evidence type="ECO:0000313" key="2">
    <source>
        <dbReference type="EMBL" id="OLV16874.1"/>
    </source>
</evidence>
<evidence type="ECO:0000256" key="1">
    <source>
        <dbReference type="SAM" id="MobiDB-lite"/>
    </source>
</evidence>
<dbReference type="STRING" id="249408.BOO71_0010489"/>
<dbReference type="Pfam" id="PF11213">
    <property type="entry name" value="DUF3006"/>
    <property type="match status" value="1"/>
</dbReference>
<reference evidence="2 3" key="1">
    <citation type="submission" date="2017-01" db="EMBL/GenBank/DDBJ databases">
        <title>Genome Analysis of Deinococcus marmoris KOPRI26562.</title>
        <authorList>
            <person name="Kim J.H."/>
            <person name="Oh H.-M."/>
        </authorList>
    </citation>
    <scope>NUCLEOTIDE SEQUENCE [LARGE SCALE GENOMIC DNA]</scope>
    <source>
        <strain evidence="2 3">KOPRI26562</strain>
    </source>
</reference>
<dbReference type="OrthoDB" id="70874at2"/>
<dbReference type="AlphaFoldDB" id="A0A1U7NVD0"/>
<comment type="caution">
    <text evidence="2">The sequence shown here is derived from an EMBL/GenBank/DDBJ whole genome shotgun (WGS) entry which is preliminary data.</text>
</comment>
<gene>
    <name evidence="2" type="ORF">BOO71_0010489</name>
</gene>
<dbReference type="EMBL" id="MSTI01000123">
    <property type="protein sequence ID" value="OLV16874.1"/>
    <property type="molecule type" value="Genomic_DNA"/>
</dbReference>
<proteinExistence type="predicted"/>
<accession>A0A1U7NVD0</accession>
<protein>
    <recommendedName>
        <fullName evidence="4">DUF3006 domain-containing protein</fullName>
    </recommendedName>
</protein>
<dbReference type="RefSeq" id="WP_075834658.1">
    <property type="nucleotide sequence ID" value="NZ_MSTI01000123.1"/>
</dbReference>
<dbReference type="Proteomes" id="UP000186607">
    <property type="component" value="Unassembled WGS sequence"/>
</dbReference>
<sequence>MASEQQHEELGISHVIIDGIEGKVARVELPDGTTEDWRLSSLPKGIKEGDVIQIDVQGGDVDIEIDHDETDRRHALGQRQLDSLNAKAPDGDIDL</sequence>
<feature type="region of interest" description="Disordered" evidence="1">
    <location>
        <begin position="74"/>
        <end position="95"/>
    </location>
</feature>
<organism evidence="2 3">
    <name type="scientific">Deinococcus marmoris</name>
    <dbReference type="NCBI Taxonomy" id="249408"/>
    <lineage>
        <taxon>Bacteria</taxon>
        <taxon>Thermotogati</taxon>
        <taxon>Deinococcota</taxon>
        <taxon>Deinococci</taxon>
        <taxon>Deinococcales</taxon>
        <taxon>Deinococcaceae</taxon>
        <taxon>Deinococcus</taxon>
    </lineage>
</organism>
<evidence type="ECO:0000313" key="3">
    <source>
        <dbReference type="Proteomes" id="UP000186607"/>
    </source>
</evidence>